<comment type="caution">
    <text evidence="2">The sequence shown here is derived from an EMBL/GenBank/DDBJ whole genome shotgun (WGS) entry which is preliminary data.</text>
</comment>
<sequence>MLRVAPFHLVEKIVGFPYGDKICDKHRKQLYTQDTATVDDFNINYWDNDDDMETNSSIQSFATSDKSQYHQAQQILAALDQSPIKSQSKIPLNKQIPGAVRRQTAKLRKAVAAATTTLANSIALGQANTLVNLAGLDNVVTTRSSSTQSTIEVDENFLAYLVQMYRTYEEKNFPYNEKIRLLALIPDHWNLSYDDIINHFGCTWHAVKTARSLKIVSSTPLHVNKRPSITRQRYNPAQIDHFLTWLIETKLLVSVFWDNTHLQLENGNTLTIPRQVLQAKRSHVIHQYISHCSEVNFKPLKCLDVVQLFDDIERHVVQVQHEEEREDLKYDFSLARENIFEMFRHPIRTVQQDTTKSRVLASMSKTTAFQTIDWAQKILPQGFREGQTAYYGKKGMSALAGSFTFYDTTGENHSSQICYTIIFLYALEKLITRTYILCLTRCDQTEQATLSGGYLILKQFHNDYPHITSLIKRSDNASILAGNATPVGEWSLANLVGLKLLVRDYSEIQSGKDICDRIFGAAKMRMKAFLHAGHDVINSFQIKLGMEYCGGINHVKIGTAEMIDSAPLINK</sequence>
<dbReference type="EMBL" id="CAJNOH010002204">
    <property type="protein sequence ID" value="CAF1280005.1"/>
    <property type="molecule type" value="Genomic_DNA"/>
</dbReference>
<evidence type="ECO:0000313" key="3">
    <source>
        <dbReference type="Proteomes" id="UP000663870"/>
    </source>
</evidence>
<dbReference type="EMBL" id="CAJNOL010003342">
    <property type="protein sequence ID" value="CAF1558912.1"/>
    <property type="molecule type" value="Genomic_DNA"/>
</dbReference>
<name>A0A815XL63_9BILA</name>
<organism evidence="2 3">
    <name type="scientific">Rotaria sordida</name>
    <dbReference type="NCBI Taxonomy" id="392033"/>
    <lineage>
        <taxon>Eukaryota</taxon>
        <taxon>Metazoa</taxon>
        <taxon>Spiralia</taxon>
        <taxon>Gnathifera</taxon>
        <taxon>Rotifera</taxon>
        <taxon>Eurotatoria</taxon>
        <taxon>Bdelloidea</taxon>
        <taxon>Philodinida</taxon>
        <taxon>Philodinidae</taxon>
        <taxon>Rotaria</taxon>
    </lineage>
</organism>
<dbReference type="Proteomes" id="UP000663870">
    <property type="component" value="Unassembled WGS sequence"/>
</dbReference>
<keyword evidence="3" id="KW-1185">Reference proteome</keyword>
<evidence type="ECO:0000313" key="2">
    <source>
        <dbReference type="EMBL" id="CAF1558912.1"/>
    </source>
</evidence>
<reference evidence="2" key="1">
    <citation type="submission" date="2021-02" db="EMBL/GenBank/DDBJ databases">
        <authorList>
            <person name="Nowell W R."/>
        </authorList>
    </citation>
    <scope>NUCLEOTIDE SEQUENCE</scope>
</reference>
<dbReference type="Proteomes" id="UP000663854">
    <property type="component" value="Unassembled WGS sequence"/>
</dbReference>
<gene>
    <name evidence="2" type="ORF">JXQ802_LOCUS44203</name>
    <name evidence="1" type="ORF">PYM288_LOCUS28830</name>
</gene>
<accession>A0A815XL63</accession>
<protein>
    <submittedName>
        <fullName evidence="2">Uncharacterized protein</fullName>
    </submittedName>
</protein>
<evidence type="ECO:0000313" key="1">
    <source>
        <dbReference type="EMBL" id="CAF1280005.1"/>
    </source>
</evidence>
<dbReference type="AlphaFoldDB" id="A0A815XL63"/>
<proteinExistence type="predicted"/>